<evidence type="ECO:0000313" key="2">
    <source>
        <dbReference type="EMBL" id="MFD1937555.1"/>
    </source>
</evidence>
<reference evidence="3" key="1">
    <citation type="journal article" date="2019" name="Int. J. Syst. Evol. Microbiol.">
        <title>The Global Catalogue of Microorganisms (GCM) 10K type strain sequencing project: providing services to taxonomists for standard genome sequencing and annotation.</title>
        <authorList>
            <consortium name="The Broad Institute Genomics Platform"/>
            <consortium name="The Broad Institute Genome Sequencing Center for Infectious Disease"/>
            <person name="Wu L."/>
            <person name="Ma J."/>
        </authorList>
    </citation>
    <scope>NUCLEOTIDE SEQUENCE [LARGE SCALE GENOMIC DNA]</scope>
    <source>
        <strain evidence="3">ICMP 6774ER</strain>
    </source>
</reference>
<dbReference type="RefSeq" id="WP_379578843.1">
    <property type="nucleotide sequence ID" value="NZ_JBHUFV010000061.1"/>
</dbReference>
<gene>
    <name evidence="2" type="ORF">ACFSKW_39420</name>
</gene>
<feature type="compositionally biased region" description="Low complexity" evidence="1">
    <location>
        <begin position="17"/>
        <end position="28"/>
    </location>
</feature>
<feature type="region of interest" description="Disordered" evidence="1">
    <location>
        <begin position="1"/>
        <end position="69"/>
    </location>
</feature>
<evidence type="ECO:0000256" key="1">
    <source>
        <dbReference type="SAM" id="MobiDB-lite"/>
    </source>
</evidence>
<sequence>MSRRTAAKTKARKARPARTPVATTSTSAGHTPDVVIVDDLAPDASPAPAAPTAEAAPAGSADAPTTTIHDVPFRDEPIVFAGDQAMPGFEHLSFAELTRLAAKASLALPPGADDVLEGVVLQNEIAEAKKLLADAEERGESPLDLAHAYGYLDGVHKALGRQVKRTRELAEKMFAAVQLVHGMKSLEVMVDDGGPAAATIHIQDVKPTIAWDIDAVKAYCRQHAETELYTEVLPGVLALDDVIAYIAMTHPDYVKTRVREAYLTRLQSEIDDDGCIASPGTAELVKLAKVTRGERNGAFIIRYTNAKAGRPSGKDRIERMFRTGGMGDVLALGAGPEPDPDAAAREEV</sequence>
<dbReference type="EMBL" id="JBHUFV010000061">
    <property type="protein sequence ID" value="MFD1937555.1"/>
    <property type="molecule type" value="Genomic_DNA"/>
</dbReference>
<feature type="compositionally biased region" description="Basic residues" evidence="1">
    <location>
        <begin position="1"/>
        <end position="16"/>
    </location>
</feature>
<dbReference type="Proteomes" id="UP001597368">
    <property type="component" value="Unassembled WGS sequence"/>
</dbReference>
<proteinExistence type="predicted"/>
<name>A0ABW4T912_9ACTN</name>
<protein>
    <submittedName>
        <fullName evidence="2">Uncharacterized protein</fullName>
    </submittedName>
</protein>
<accession>A0ABW4T912</accession>
<comment type="caution">
    <text evidence="2">The sequence shown here is derived from an EMBL/GenBank/DDBJ whole genome shotgun (WGS) entry which is preliminary data.</text>
</comment>
<keyword evidence="3" id="KW-1185">Reference proteome</keyword>
<feature type="compositionally biased region" description="Low complexity" evidence="1">
    <location>
        <begin position="42"/>
        <end position="67"/>
    </location>
</feature>
<organism evidence="2 3">
    <name type="scientific">Nonomuraea mangrovi</name>
    <dbReference type="NCBI Taxonomy" id="2316207"/>
    <lineage>
        <taxon>Bacteria</taxon>
        <taxon>Bacillati</taxon>
        <taxon>Actinomycetota</taxon>
        <taxon>Actinomycetes</taxon>
        <taxon>Streptosporangiales</taxon>
        <taxon>Streptosporangiaceae</taxon>
        <taxon>Nonomuraea</taxon>
    </lineage>
</organism>
<evidence type="ECO:0000313" key="3">
    <source>
        <dbReference type="Proteomes" id="UP001597368"/>
    </source>
</evidence>